<proteinExistence type="predicted"/>
<accession>A0A0F9LIA1</accession>
<evidence type="ECO:0000313" key="1">
    <source>
        <dbReference type="EMBL" id="KKM64085.1"/>
    </source>
</evidence>
<organism evidence="1">
    <name type="scientific">marine sediment metagenome</name>
    <dbReference type="NCBI Taxonomy" id="412755"/>
    <lineage>
        <taxon>unclassified sequences</taxon>
        <taxon>metagenomes</taxon>
        <taxon>ecological metagenomes</taxon>
    </lineage>
</organism>
<dbReference type="EMBL" id="LAZR01010972">
    <property type="protein sequence ID" value="KKM64085.1"/>
    <property type="molecule type" value="Genomic_DNA"/>
</dbReference>
<dbReference type="AlphaFoldDB" id="A0A0F9LIA1"/>
<name>A0A0F9LIA1_9ZZZZ</name>
<protein>
    <submittedName>
        <fullName evidence="1">Uncharacterized protein</fullName>
    </submittedName>
</protein>
<sequence>MATRVHGKDADFSFNGQTIESELSSITMNAAAPEAEITAFDDVWQNYLAGKKNITYDLTGTLDMAANSAEQAIVEQVGSGNVTTLFDITGSGPNTNDPEYTCTSSGLTGTLVRSVSITMPVGDKAGFSASLQNSGATTRNVTP</sequence>
<reference evidence="1" key="1">
    <citation type="journal article" date="2015" name="Nature">
        <title>Complex archaea that bridge the gap between prokaryotes and eukaryotes.</title>
        <authorList>
            <person name="Spang A."/>
            <person name="Saw J.H."/>
            <person name="Jorgensen S.L."/>
            <person name="Zaremba-Niedzwiedzka K."/>
            <person name="Martijn J."/>
            <person name="Lind A.E."/>
            <person name="van Eijk R."/>
            <person name="Schleper C."/>
            <person name="Guy L."/>
            <person name="Ettema T.J."/>
        </authorList>
    </citation>
    <scope>NUCLEOTIDE SEQUENCE</scope>
</reference>
<comment type="caution">
    <text evidence="1">The sequence shown here is derived from an EMBL/GenBank/DDBJ whole genome shotgun (WGS) entry which is preliminary data.</text>
</comment>
<gene>
    <name evidence="1" type="ORF">LCGC14_1504950</name>
</gene>